<accession>A0AAI9WWX2</accession>
<comment type="caution">
    <text evidence="2">The sequence shown here is derived from an EMBL/GenBank/DDBJ whole genome shotgun (WGS) entry which is preliminary data.</text>
</comment>
<dbReference type="PANTHER" id="PTHR42695:SF5">
    <property type="entry name" value="GLUTAMINE AMIDOTRANSFERASE YLR126C-RELATED"/>
    <property type="match status" value="1"/>
</dbReference>
<dbReference type="GO" id="GO:0005829">
    <property type="term" value="C:cytosol"/>
    <property type="evidence" value="ECO:0007669"/>
    <property type="project" value="TreeGrafter"/>
</dbReference>
<feature type="domain" description="Glutamine amidotransferase" evidence="1">
    <location>
        <begin position="105"/>
        <end position="210"/>
    </location>
</feature>
<protein>
    <recommendedName>
        <fullName evidence="1">Glutamine amidotransferase domain-containing protein</fullName>
    </recommendedName>
</protein>
<dbReference type="AlphaFoldDB" id="A0AAI9WWX2"/>
<reference evidence="2" key="1">
    <citation type="journal article" date="2022" name="DNA Res.">
        <title>Genome analysis of five recently described species of the CUG-Ser clade uncovers Candida theae as a new hybrid lineage with pathogenic potential in the Candida parapsilosis species complex.</title>
        <authorList>
            <person name="Mixao V."/>
            <person name="Del Olmo V."/>
            <person name="Hegedusova E."/>
            <person name="Saus E."/>
            <person name="Pryszcz L."/>
            <person name="Cillingova A."/>
            <person name="Nosek J."/>
            <person name="Gabaldon T."/>
        </authorList>
    </citation>
    <scope>NUCLEOTIDE SEQUENCE</scope>
    <source>
        <strain evidence="2">CBS 10844</strain>
    </source>
</reference>
<evidence type="ECO:0000313" key="3">
    <source>
        <dbReference type="Proteomes" id="UP001202479"/>
    </source>
</evidence>
<name>A0AAI9WWX2_9ASCO</name>
<dbReference type="InterPro" id="IPR029062">
    <property type="entry name" value="Class_I_gatase-like"/>
</dbReference>
<dbReference type="Pfam" id="PF00117">
    <property type="entry name" value="GATase"/>
    <property type="match status" value="1"/>
</dbReference>
<proteinExistence type="predicted"/>
<dbReference type="Proteomes" id="UP001202479">
    <property type="component" value="Unassembled WGS sequence"/>
</dbReference>
<evidence type="ECO:0000259" key="1">
    <source>
        <dbReference type="Pfam" id="PF00117"/>
    </source>
</evidence>
<keyword evidence="3" id="KW-1185">Reference proteome</keyword>
<organism evidence="2 3">
    <name type="scientific">Candida oxycetoniae</name>
    <dbReference type="NCBI Taxonomy" id="497107"/>
    <lineage>
        <taxon>Eukaryota</taxon>
        <taxon>Fungi</taxon>
        <taxon>Dikarya</taxon>
        <taxon>Ascomycota</taxon>
        <taxon>Saccharomycotina</taxon>
        <taxon>Pichiomycetes</taxon>
        <taxon>Debaryomycetaceae</taxon>
        <taxon>Candida/Lodderomyces clade</taxon>
        <taxon>Candida</taxon>
    </lineage>
</organism>
<dbReference type="GO" id="GO:0005634">
    <property type="term" value="C:nucleus"/>
    <property type="evidence" value="ECO:0007669"/>
    <property type="project" value="TreeGrafter"/>
</dbReference>
<gene>
    <name evidence="2" type="ORF">KGF56_003519</name>
</gene>
<dbReference type="RefSeq" id="XP_049179448.1">
    <property type="nucleotide sequence ID" value="XM_049324859.1"/>
</dbReference>
<dbReference type="EMBL" id="JAHUZD010000122">
    <property type="protein sequence ID" value="KAI3403701.1"/>
    <property type="molecule type" value="Genomic_DNA"/>
</dbReference>
<dbReference type="InterPro" id="IPR017926">
    <property type="entry name" value="GATASE"/>
</dbReference>
<dbReference type="SUPFAM" id="SSF52317">
    <property type="entry name" value="Class I glutamine amidotransferase-like"/>
    <property type="match status" value="1"/>
</dbReference>
<dbReference type="Gene3D" id="3.40.50.880">
    <property type="match status" value="1"/>
</dbReference>
<evidence type="ECO:0000313" key="2">
    <source>
        <dbReference type="EMBL" id="KAI3403701.1"/>
    </source>
</evidence>
<dbReference type="PANTHER" id="PTHR42695">
    <property type="entry name" value="GLUTAMINE AMIDOTRANSFERASE YLR126C-RELATED"/>
    <property type="match status" value="1"/>
</dbReference>
<dbReference type="GeneID" id="73381134"/>
<dbReference type="CDD" id="cd01741">
    <property type="entry name" value="GATase1_1"/>
    <property type="match status" value="1"/>
</dbReference>
<sequence length="308" mass="34558">MVSQEEPHIAILVLDTPVPGVASKHGDFGDNTISLLTNSFNQIYPFHKYQLKPAENEDPKVLENTYAQLLSNISNHLIRGFVLTGSTSDAFESYPWLLQFKKFLKNTILKLAWPVVGLCFGHQVIANVLGCKVDRNSNGWEVGTTTIELNDEIYKIKDSPFLELSRKKTVEVKNELGQEKGEIEETLLYQHLNMVEFHRDVVYGGVPPGFINFGSTAKCSIQGMISVENNNSDGIKSCNVLTFQGHPEFTTAIALDLLAFKYQRKLLTELEYEKAKYHTSTLNNQGDLIGKVICKFLLQATVTNLNNN</sequence>
<dbReference type="InterPro" id="IPR044992">
    <property type="entry name" value="ChyE-like"/>
</dbReference>